<dbReference type="EMBL" id="BAABLO010000011">
    <property type="protein sequence ID" value="GAA4725161.1"/>
    <property type="molecule type" value="Genomic_DNA"/>
</dbReference>
<evidence type="ECO:0000313" key="5">
    <source>
        <dbReference type="Proteomes" id="UP001500556"/>
    </source>
</evidence>
<dbReference type="Pfam" id="PF00459">
    <property type="entry name" value="Inositol_P"/>
    <property type="match status" value="1"/>
</dbReference>
<proteinExistence type="predicted"/>
<evidence type="ECO:0000256" key="3">
    <source>
        <dbReference type="ARBA" id="ARBA00022842"/>
    </source>
</evidence>
<gene>
    <name evidence="4" type="ORF">GCM10025782_24070</name>
</gene>
<dbReference type="SUPFAM" id="SSF56655">
    <property type="entry name" value="Carbohydrate phosphatase"/>
    <property type="match status" value="1"/>
</dbReference>
<protein>
    <submittedName>
        <fullName evidence="4">Inositol monophosphatase family protein</fullName>
    </submittedName>
</protein>
<accession>A0ABP8YA72</accession>
<dbReference type="PANTHER" id="PTHR20854:SF4">
    <property type="entry name" value="INOSITOL-1-MONOPHOSPHATASE-RELATED"/>
    <property type="match status" value="1"/>
</dbReference>
<dbReference type="InterPro" id="IPR000760">
    <property type="entry name" value="Inositol_monophosphatase-like"/>
</dbReference>
<dbReference type="Proteomes" id="UP001500556">
    <property type="component" value="Unassembled WGS sequence"/>
</dbReference>
<keyword evidence="1" id="KW-0479">Metal-binding</keyword>
<evidence type="ECO:0000256" key="1">
    <source>
        <dbReference type="ARBA" id="ARBA00022723"/>
    </source>
</evidence>
<comment type="caution">
    <text evidence="4">The sequence shown here is derived from an EMBL/GenBank/DDBJ whole genome shotgun (WGS) entry which is preliminary data.</text>
</comment>
<reference evidence="5" key="1">
    <citation type="journal article" date="2019" name="Int. J. Syst. Evol. Microbiol.">
        <title>The Global Catalogue of Microorganisms (GCM) 10K type strain sequencing project: providing services to taxonomists for standard genome sequencing and annotation.</title>
        <authorList>
            <consortium name="The Broad Institute Genomics Platform"/>
            <consortium name="The Broad Institute Genome Sequencing Center for Infectious Disease"/>
            <person name="Wu L."/>
            <person name="Ma J."/>
        </authorList>
    </citation>
    <scope>NUCLEOTIDE SEQUENCE [LARGE SCALE GENOMIC DNA]</scope>
    <source>
        <strain evidence="5">JCM 18961</strain>
    </source>
</reference>
<keyword evidence="5" id="KW-1185">Reference proteome</keyword>
<dbReference type="CDD" id="cd01637">
    <property type="entry name" value="IMPase_like"/>
    <property type="match status" value="1"/>
</dbReference>
<dbReference type="Gene3D" id="3.30.540.10">
    <property type="entry name" value="Fructose-1,6-Bisphosphatase, subunit A, domain 1"/>
    <property type="match status" value="1"/>
</dbReference>
<dbReference type="PROSITE" id="PS00629">
    <property type="entry name" value="IMP_1"/>
    <property type="match status" value="1"/>
</dbReference>
<dbReference type="InterPro" id="IPR020583">
    <property type="entry name" value="Inositol_monoP_metal-BS"/>
</dbReference>
<dbReference type="PANTHER" id="PTHR20854">
    <property type="entry name" value="INOSITOL MONOPHOSPHATASE"/>
    <property type="match status" value="1"/>
</dbReference>
<evidence type="ECO:0000313" key="4">
    <source>
        <dbReference type="EMBL" id="GAA4725161.1"/>
    </source>
</evidence>
<organism evidence="4 5">
    <name type="scientific">Pedococcus ginsenosidimutans</name>
    <dbReference type="NCBI Taxonomy" id="490570"/>
    <lineage>
        <taxon>Bacteria</taxon>
        <taxon>Bacillati</taxon>
        <taxon>Actinomycetota</taxon>
        <taxon>Actinomycetes</taxon>
        <taxon>Micrococcales</taxon>
        <taxon>Intrasporangiaceae</taxon>
        <taxon>Pedococcus</taxon>
    </lineage>
</organism>
<evidence type="ECO:0000256" key="2">
    <source>
        <dbReference type="ARBA" id="ARBA00022801"/>
    </source>
</evidence>
<sequence>MWREVCGAGYEARGAGFACGDHVWNGGHVDTDQVLELMKAVAAEVITPRFRSLADGEVMEKNPGDLVTIADQESEEILTRELAAAYPDAFVLGEERTATDPTAIAQFVAADHAFTVDPVDGTKNFVHGSPDHAVMVSEVKQGVTVRGWIWQPEHEVAWVTEKDAGVYRNGERVTREPVADDAEPHGVTSIWPLRGHSLGDLPALTGSWVCCGVDYPRLIEGATDYILYARNSPWDHSPGALMVREAGGIVGHPDGTPYAPTALTPGIIVAADRGTYSAVRRLAVDAFARRS</sequence>
<keyword evidence="3" id="KW-0460">Magnesium</keyword>
<dbReference type="PRINTS" id="PR00377">
    <property type="entry name" value="IMPHPHTASES"/>
</dbReference>
<dbReference type="Gene3D" id="3.40.190.80">
    <property type="match status" value="1"/>
</dbReference>
<name>A0ABP8YA72_9MICO</name>
<keyword evidence="2" id="KW-0378">Hydrolase</keyword>